<reference evidence="1" key="1">
    <citation type="journal article" date="2014" name="Front. Microbiol.">
        <title>High frequency of phylogenetically diverse reductive dehalogenase-homologous genes in deep subseafloor sedimentary metagenomes.</title>
        <authorList>
            <person name="Kawai M."/>
            <person name="Futagami T."/>
            <person name="Toyoda A."/>
            <person name="Takaki Y."/>
            <person name="Nishi S."/>
            <person name="Hori S."/>
            <person name="Arai W."/>
            <person name="Tsubouchi T."/>
            <person name="Morono Y."/>
            <person name="Uchiyama I."/>
            <person name="Ito T."/>
            <person name="Fujiyama A."/>
            <person name="Inagaki F."/>
            <person name="Takami H."/>
        </authorList>
    </citation>
    <scope>NUCLEOTIDE SEQUENCE</scope>
    <source>
        <strain evidence="1">Expedition CK06-06</strain>
    </source>
</reference>
<name>X0XCR8_9ZZZZ</name>
<comment type="caution">
    <text evidence="1">The sequence shown here is derived from an EMBL/GenBank/DDBJ whole genome shotgun (WGS) entry which is preliminary data.</text>
</comment>
<gene>
    <name evidence="1" type="ORF">S01H1_62375</name>
</gene>
<evidence type="ECO:0000313" key="1">
    <source>
        <dbReference type="EMBL" id="GAG40900.1"/>
    </source>
</evidence>
<dbReference type="EMBL" id="BARS01040963">
    <property type="protein sequence ID" value="GAG40900.1"/>
    <property type="molecule type" value="Genomic_DNA"/>
</dbReference>
<accession>X0XCR8</accession>
<sequence>MKNIDLQVEVRNEDEIKSRISRKLALVDYIPAVIYGLEKKP</sequence>
<organism evidence="1">
    <name type="scientific">marine sediment metagenome</name>
    <dbReference type="NCBI Taxonomy" id="412755"/>
    <lineage>
        <taxon>unclassified sequences</taxon>
        <taxon>metagenomes</taxon>
        <taxon>ecological metagenomes</taxon>
    </lineage>
</organism>
<evidence type="ECO:0008006" key="2">
    <source>
        <dbReference type="Google" id="ProtNLM"/>
    </source>
</evidence>
<feature type="non-terminal residue" evidence="1">
    <location>
        <position position="41"/>
    </location>
</feature>
<proteinExistence type="predicted"/>
<protein>
    <recommendedName>
        <fullName evidence="2">50S ribosomal protein L25</fullName>
    </recommendedName>
</protein>
<dbReference type="AlphaFoldDB" id="X0XCR8"/>